<dbReference type="PANTHER" id="PTHR30177">
    <property type="entry name" value="GLYCINE BETAINE/L-PROLINE TRANSPORT SYSTEM PERMEASE PROTEIN PROW"/>
    <property type="match status" value="1"/>
</dbReference>
<feature type="transmembrane region" description="Helical" evidence="6">
    <location>
        <begin position="60"/>
        <end position="82"/>
    </location>
</feature>
<dbReference type="PROSITE" id="PS50928">
    <property type="entry name" value="ABC_TM1"/>
    <property type="match status" value="1"/>
</dbReference>
<dbReference type="Gene3D" id="1.10.3720.10">
    <property type="entry name" value="MetI-like"/>
    <property type="match status" value="1"/>
</dbReference>
<dbReference type="KEGG" id="atq:GH723_00515"/>
<dbReference type="CDD" id="cd06261">
    <property type="entry name" value="TM_PBP2"/>
    <property type="match status" value="1"/>
</dbReference>
<dbReference type="Pfam" id="PF00528">
    <property type="entry name" value="BPD_transp_1"/>
    <property type="match status" value="1"/>
</dbReference>
<keyword evidence="2 6" id="KW-0813">Transport</keyword>
<proteinExistence type="inferred from homology"/>
<protein>
    <submittedName>
        <fullName evidence="9">ABC transporter permease subunit</fullName>
    </submittedName>
</protein>
<feature type="transmembrane region" description="Helical" evidence="6">
    <location>
        <begin position="193"/>
        <end position="214"/>
    </location>
</feature>
<gene>
    <name evidence="9" type="ORF">GH723_00515</name>
</gene>
<organism evidence="9 10">
    <name type="scientific">Actinomarinicola tropica</name>
    <dbReference type="NCBI Taxonomy" id="2789776"/>
    <lineage>
        <taxon>Bacteria</taxon>
        <taxon>Bacillati</taxon>
        <taxon>Actinomycetota</taxon>
        <taxon>Acidimicrobiia</taxon>
        <taxon>Acidimicrobiales</taxon>
        <taxon>Iamiaceae</taxon>
        <taxon>Actinomarinicola</taxon>
    </lineage>
</organism>
<sequence>MDALGELWDFLSTESNWWGRNGIATRTWAHVRISVLALVLSAAIAIPPAVVLGHIKRGGLAAVSVVNIGRALPSFGILALAFPLSIQLGLGLGFWPTLVPLVFLGIPPIFMNAYTGVRGVDPGVVESANGMGLTARQVLWQVELPIAIPLMVTGLRVSAVQIVATATLGALVGFSALGSFITEGIAQFDDGKMLTGGLLVALLAILTEVGFSLLERSLTPWSRSRRGTEIVDEGSETPTQTAPAVPGRTVT</sequence>
<feature type="region of interest" description="Disordered" evidence="7">
    <location>
        <begin position="225"/>
        <end position="251"/>
    </location>
</feature>
<dbReference type="InterPro" id="IPR051204">
    <property type="entry name" value="ABC_transp_perm/SBD"/>
</dbReference>
<keyword evidence="4 6" id="KW-1133">Transmembrane helix</keyword>
<name>A0A5Q2RFY1_9ACTN</name>
<accession>A0A5Q2RFY1</accession>
<evidence type="ECO:0000256" key="3">
    <source>
        <dbReference type="ARBA" id="ARBA00022692"/>
    </source>
</evidence>
<dbReference type="Proteomes" id="UP000334019">
    <property type="component" value="Chromosome"/>
</dbReference>
<dbReference type="RefSeq" id="WP_153757818.1">
    <property type="nucleotide sequence ID" value="NZ_CP045851.1"/>
</dbReference>
<comment type="similarity">
    <text evidence="6">Belongs to the binding-protein-dependent transport system permease family.</text>
</comment>
<keyword evidence="10" id="KW-1185">Reference proteome</keyword>
<dbReference type="SUPFAM" id="SSF161098">
    <property type="entry name" value="MetI-like"/>
    <property type="match status" value="1"/>
</dbReference>
<dbReference type="InterPro" id="IPR035906">
    <property type="entry name" value="MetI-like_sf"/>
</dbReference>
<dbReference type="InterPro" id="IPR000515">
    <property type="entry name" value="MetI-like"/>
</dbReference>
<evidence type="ECO:0000256" key="4">
    <source>
        <dbReference type="ARBA" id="ARBA00022989"/>
    </source>
</evidence>
<dbReference type="EMBL" id="CP045851">
    <property type="protein sequence ID" value="QGG93712.1"/>
    <property type="molecule type" value="Genomic_DNA"/>
</dbReference>
<dbReference type="AlphaFoldDB" id="A0A5Q2RFY1"/>
<keyword evidence="3 6" id="KW-0812">Transmembrane</keyword>
<evidence type="ECO:0000256" key="1">
    <source>
        <dbReference type="ARBA" id="ARBA00004141"/>
    </source>
</evidence>
<evidence type="ECO:0000256" key="5">
    <source>
        <dbReference type="ARBA" id="ARBA00023136"/>
    </source>
</evidence>
<feature type="domain" description="ABC transmembrane type-1" evidence="8">
    <location>
        <begin position="27"/>
        <end position="211"/>
    </location>
</feature>
<evidence type="ECO:0000256" key="2">
    <source>
        <dbReference type="ARBA" id="ARBA00022448"/>
    </source>
</evidence>
<feature type="transmembrane region" description="Helical" evidence="6">
    <location>
        <begin position="159"/>
        <end position="181"/>
    </location>
</feature>
<dbReference type="PANTHER" id="PTHR30177:SF33">
    <property type="entry name" value="POSSIBLE OSMOPROTECTANT (GLYCINE BETAINE_CARNITINE_CHOLINE_L-PROLINE) TRANSPORT INTEGRAL MEMBRANE PROTEIN ABC TRANSPORTER PROZ"/>
    <property type="match status" value="1"/>
</dbReference>
<evidence type="ECO:0000313" key="9">
    <source>
        <dbReference type="EMBL" id="QGG93712.1"/>
    </source>
</evidence>
<reference evidence="9 10" key="1">
    <citation type="submission" date="2019-11" db="EMBL/GenBank/DDBJ databases">
        <authorList>
            <person name="He Y."/>
        </authorList>
    </citation>
    <scope>NUCLEOTIDE SEQUENCE [LARGE SCALE GENOMIC DNA]</scope>
    <source>
        <strain evidence="9 10">SCSIO 58843</strain>
    </source>
</reference>
<dbReference type="GO" id="GO:0005886">
    <property type="term" value="C:plasma membrane"/>
    <property type="evidence" value="ECO:0007669"/>
    <property type="project" value="UniProtKB-SubCell"/>
</dbReference>
<evidence type="ECO:0000256" key="6">
    <source>
        <dbReference type="RuleBase" id="RU363032"/>
    </source>
</evidence>
<evidence type="ECO:0000256" key="7">
    <source>
        <dbReference type="SAM" id="MobiDB-lite"/>
    </source>
</evidence>
<dbReference type="GO" id="GO:0055085">
    <property type="term" value="P:transmembrane transport"/>
    <property type="evidence" value="ECO:0007669"/>
    <property type="project" value="InterPro"/>
</dbReference>
<feature type="transmembrane region" description="Helical" evidence="6">
    <location>
        <begin position="88"/>
        <end position="110"/>
    </location>
</feature>
<comment type="subcellular location">
    <subcellularLocation>
        <location evidence="6">Cell membrane</location>
        <topology evidence="6">Multi-pass membrane protein</topology>
    </subcellularLocation>
    <subcellularLocation>
        <location evidence="1">Membrane</location>
        <topology evidence="1">Multi-pass membrane protein</topology>
    </subcellularLocation>
</comment>
<evidence type="ECO:0000259" key="8">
    <source>
        <dbReference type="PROSITE" id="PS50928"/>
    </source>
</evidence>
<feature type="transmembrane region" description="Helical" evidence="6">
    <location>
        <begin position="33"/>
        <end position="53"/>
    </location>
</feature>
<keyword evidence="5 6" id="KW-0472">Membrane</keyword>
<evidence type="ECO:0000313" key="10">
    <source>
        <dbReference type="Proteomes" id="UP000334019"/>
    </source>
</evidence>
<dbReference type="GO" id="GO:0031460">
    <property type="term" value="P:glycine betaine transport"/>
    <property type="evidence" value="ECO:0007669"/>
    <property type="project" value="TreeGrafter"/>
</dbReference>